<dbReference type="Proteomes" id="UP000799757">
    <property type="component" value="Unassembled WGS sequence"/>
</dbReference>
<name>A0A6A6XWB6_9PLEO</name>
<organism evidence="1 2">
    <name type="scientific">Melanomma pulvis-pyrius CBS 109.77</name>
    <dbReference type="NCBI Taxonomy" id="1314802"/>
    <lineage>
        <taxon>Eukaryota</taxon>
        <taxon>Fungi</taxon>
        <taxon>Dikarya</taxon>
        <taxon>Ascomycota</taxon>
        <taxon>Pezizomycotina</taxon>
        <taxon>Dothideomycetes</taxon>
        <taxon>Pleosporomycetidae</taxon>
        <taxon>Pleosporales</taxon>
        <taxon>Melanommataceae</taxon>
        <taxon>Melanomma</taxon>
    </lineage>
</organism>
<feature type="non-terminal residue" evidence="1">
    <location>
        <position position="102"/>
    </location>
</feature>
<keyword evidence="2" id="KW-1185">Reference proteome</keyword>
<accession>A0A6A6XWB6</accession>
<proteinExistence type="predicted"/>
<evidence type="ECO:0000313" key="1">
    <source>
        <dbReference type="EMBL" id="KAF2800841.1"/>
    </source>
</evidence>
<gene>
    <name evidence="1" type="ORF">K505DRAFT_320225</name>
</gene>
<dbReference type="EMBL" id="MU001742">
    <property type="protein sequence ID" value="KAF2800841.1"/>
    <property type="molecule type" value="Genomic_DNA"/>
</dbReference>
<reference evidence="1" key="1">
    <citation type="journal article" date="2020" name="Stud. Mycol.">
        <title>101 Dothideomycetes genomes: a test case for predicting lifestyles and emergence of pathogens.</title>
        <authorList>
            <person name="Haridas S."/>
            <person name="Albert R."/>
            <person name="Binder M."/>
            <person name="Bloem J."/>
            <person name="Labutti K."/>
            <person name="Salamov A."/>
            <person name="Andreopoulos B."/>
            <person name="Baker S."/>
            <person name="Barry K."/>
            <person name="Bills G."/>
            <person name="Bluhm B."/>
            <person name="Cannon C."/>
            <person name="Castanera R."/>
            <person name="Culley D."/>
            <person name="Daum C."/>
            <person name="Ezra D."/>
            <person name="Gonzalez J."/>
            <person name="Henrissat B."/>
            <person name="Kuo A."/>
            <person name="Liang C."/>
            <person name="Lipzen A."/>
            <person name="Lutzoni F."/>
            <person name="Magnuson J."/>
            <person name="Mondo S."/>
            <person name="Nolan M."/>
            <person name="Ohm R."/>
            <person name="Pangilinan J."/>
            <person name="Park H.-J."/>
            <person name="Ramirez L."/>
            <person name="Alfaro M."/>
            <person name="Sun H."/>
            <person name="Tritt A."/>
            <person name="Yoshinaga Y."/>
            <person name="Zwiers L.-H."/>
            <person name="Turgeon B."/>
            <person name="Goodwin S."/>
            <person name="Spatafora J."/>
            <person name="Crous P."/>
            <person name="Grigoriev I."/>
        </authorList>
    </citation>
    <scope>NUCLEOTIDE SEQUENCE</scope>
    <source>
        <strain evidence="1">CBS 109.77</strain>
    </source>
</reference>
<dbReference type="AlphaFoldDB" id="A0A6A6XWB6"/>
<sequence>MFFFSANPSGLLCLLTSETISLFNDTSGSLGEDRRANCALLSPIVTPIVLCDERAAIRTLSNKSLLSDHCRSRGSSDKARFHLVTVLYGVLLLRAMVNLLLL</sequence>
<evidence type="ECO:0000313" key="2">
    <source>
        <dbReference type="Proteomes" id="UP000799757"/>
    </source>
</evidence>
<protein>
    <submittedName>
        <fullName evidence="1">Uncharacterized protein</fullName>
    </submittedName>
</protein>